<dbReference type="PROSITE" id="PS01182">
    <property type="entry name" value="GLYCOSYL_HYDROL_F35"/>
    <property type="match status" value="2"/>
</dbReference>
<dbReference type="GO" id="GO:0004565">
    <property type="term" value="F:beta-galactosidase activity"/>
    <property type="evidence" value="ECO:0007669"/>
    <property type="project" value="UniProtKB-EC"/>
</dbReference>
<feature type="domain" description="Beta-galactosidase" evidence="11">
    <location>
        <begin position="1387"/>
        <end position="1568"/>
    </location>
</feature>
<evidence type="ECO:0000256" key="7">
    <source>
        <dbReference type="ARBA" id="ARBA00023295"/>
    </source>
</evidence>
<dbReference type="SUPFAM" id="SSF117100">
    <property type="entry name" value="Beta-galactosidase LacA, domain 3"/>
    <property type="match status" value="2"/>
</dbReference>
<dbReference type="FunFam" id="2.60.120.260:FF:000065">
    <property type="entry name" value="Beta-galactosidase A"/>
    <property type="match status" value="2"/>
</dbReference>
<dbReference type="Pfam" id="PF13363">
    <property type="entry name" value="BetaGal_dom3"/>
    <property type="match status" value="2"/>
</dbReference>
<dbReference type="SUPFAM" id="SSF49785">
    <property type="entry name" value="Galactose-binding domain-like"/>
    <property type="match status" value="4"/>
</dbReference>
<comment type="catalytic activity">
    <reaction evidence="1 8">
        <text>Hydrolysis of terminal non-reducing beta-D-galactose residues in beta-D-galactosides.</text>
        <dbReference type="EC" id="3.2.1.23"/>
    </reaction>
</comment>
<keyword evidence="7 8" id="KW-0326">Glycosidase</keyword>
<dbReference type="Proteomes" id="UP000285146">
    <property type="component" value="Unassembled WGS sequence"/>
</dbReference>
<dbReference type="InterPro" id="IPR019801">
    <property type="entry name" value="Glyco_hydro_35_CS"/>
</dbReference>
<reference evidence="12 13" key="1">
    <citation type="submission" date="2015-09" db="EMBL/GenBank/DDBJ databases">
        <title>Host preference determinants of Valsa canker pathogens revealed by comparative genomics.</title>
        <authorList>
            <person name="Yin Z."/>
            <person name="Huang L."/>
        </authorList>
    </citation>
    <scope>NUCLEOTIDE SEQUENCE [LARGE SCALE GENOMIC DNA]</scope>
    <source>
        <strain evidence="12 13">SXYLt</strain>
    </source>
</reference>
<dbReference type="InterPro" id="IPR031330">
    <property type="entry name" value="Gly_Hdrlase_35_cat"/>
</dbReference>
<dbReference type="FunFam" id="2.60.390.10:FF:000001">
    <property type="entry name" value="Beta-galactosidase A"/>
    <property type="match status" value="1"/>
</dbReference>
<dbReference type="Gene3D" id="3.20.20.80">
    <property type="entry name" value="Glycosidases"/>
    <property type="match status" value="2"/>
</dbReference>
<evidence type="ECO:0000256" key="3">
    <source>
        <dbReference type="ARBA" id="ARBA00012756"/>
    </source>
</evidence>
<evidence type="ECO:0000259" key="11">
    <source>
        <dbReference type="SMART" id="SM01029"/>
    </source>
</evidence>
<evidence type="ECO:0000256" key="2">
    <source>
        <dbReference type="ARBA" id="ARBA00009809"/>
    </source>
</evidence>
<dbReference type="FunFam" id="3.20.20.80:FF:000040">
    <property type="entry name" value="Beta-galactosidase A"/>
    <property type="match status" value="2"/>
</dbReference>
<evidence type="ECO:0000256" key="8">
    <source>
        <dbReference type="RuleBase" id="RU000675"/>
    </source>
</evidence>
<evidence type="ECO:0000256" key="9">
    <source>
        <dbReference type="RuleBase" id="RU003679"/>
    </source>
</evidence>
<proteinExistence type="inferred from homology"/>
<feature type="chain" id="PRO_5019431655" description="Beta-galactosidase" evidence="10">
    <location>
        <begin position="23"/>
        <end position="2014"/>
    </location>
</feature>
<dbReference type="GO" id="GO:0005975">
    <property type="term" value="P:carbohydrate metabolic process"/>
    <property type="evidence" value="ECO:0007669"/>
    <property type="project" value="InterPro"/>
</dbReference>
<feature type="signal peptide" evidence="10">
    <location>
        <begin position="1"/>
        <end position="22"/>
    </location>
</feature>
<accession>A0A423WYI7</accession>
<dbReference type="Gene3D" id="2.60.120.260">
    <property type="entry name" value="Galactose-binding domain-like"/>
    <property type="match status" value="4"/>
</dbReference>
<gene>
    <name evidence="12" type="ORF">VPNG_06165</name>
</gene>
<dbReference type="InParanoid" id="A0A423WYI7"/>
<dbReference type="Gene3D" id="2.102.20.10">
    <property type="entry name" value="Beta-galactosidase, domain 2"/>
    <property type="match status" value="2"/>
</dbReference>
<dbReference type="OrthoDB" id="1657402at2759"/>
<protein>
    <recommendedName>
        <fullName evidence="3 8">Beta-galactosidase</fullName>
        <ecNumber evidence="3 8">3.2.1.23</ecNumber>
    </recommendedName>
</protein>
<evidence type="ECO:0000256" key="10">
    <source>
        <dbReference type="SAM" id="SignalP"/>
    </source>
</evidence>
<dbReference type="Gene3D" id="2.60.390.10">
    <property type="entry name" value="Beta-galactosidase, domain 3"/>
    <property type="match status" value="2"/>
</dbReference>
<sequence>MVLLQRLAALITSLSFVQTLSANIGSRQLTIEDSRRRDEPQDLVTWDSRSLFVRGERIIFYSGEFHPFRLPVPGLWLDIFQKIKALGYTGVSFYVDWRLLEGNPGHFTAEGVFAFEPFFAAAAEAGLYLLARPGPYINAEVAGGGFPGWLQRNPAILRTNESGYVDATRNYVANIGKIIADAQITNGGPVIAFQAENEYTYGASWVEWPDVEYIETVNELFREAGIVVPFINNEASPIGLFTPGEPGGPDIYGHDNYPIGWTCSDHDTWTAGALPTNFRELHLEESPETPYAIPEFQGGAIAYWGGSWDLEDCAALIGPEAERVFYKNDLSFGVTIFNIYMAYGGTNWGNLGQPGGYTSYDYGATIKEDRTLVREKYSEAKLIAQFIKASPAYLDATPGNLTNTTYENTPAISTTPLFGNTTNFYVTRHSDYTSRDSTPYTLTVPTSIGNVTIPQLGGTLSLDKRDSKIQVTDYDVGGLNLIYSSADIYTHGASGGKRVLILYGVAGEIHELAFPAKLGKPTVEGDSSTVSIKTVRSAVIVQWEVTEDRKVLHYGSNLDVYLLWRNEAFNYWVLELEAASPIGNYTSPTKDVVIAKAGYLLRTATRVGNSLHLTGDLNATSTLEIVAGHPGSNSIYFNGAKVQGVKSANGRLSATLTYSPPDFDIPDLTALEWEYIDSLPEIQSSYDDSAWTRADLLQTTDNARDDSGTMFSLKTPTSLISGDYGYHTGSLIYRGQFAANGNESSLYLSTQGGSGFGHSVWINSTYLGSFNGTGVPSGYNQTLGIPSGTLARGKNHVITVVIDHMGDETNWTPGYDTMKTPRGILDYALDGHRQSDVTWKVTGNLGGEQYVDQTRGPLNEGALYAERHGYHLPQPPSKGWGTRSPINNGIDGAGIGFFATSFDLDIPKGLDVPLDFVFTNTTAVDGGPTAFRVQLFVNGYQFGKYVNNLGPQTRFSVPQGILDYSGTNYIAITLWSQQGEGAQLGGLKLDVDAVIQSGLSDPGLTSIWSSLASSVLAGTVPALKEQDLLQDIVTFDEHSILIRGERLFLYSGEFHPFRLPVPGLWLDVLQKIKSLGFNGVSFYIDWALVEGKKGEINLDGIWDLRPFFDAAVEAGIYLIARPGPYINAETSAGGFPGWLLRVACVLRSNCSEYEDATVNYLCTIGKVIADAEITKGGPVILVQPENEYGTWPDVDDTEFPLESNREYMAFVEGQLRDAGITVPFISNDNKVLGSFAPGTGLGAVDIYGIDAYPVRYDCSQPDVWPTYRWPVDWQILHEEQSPSTPFAVPEFQGGTGTSWGSVGQDMCAALVGPEALRVFYKNNYSFGVKSLNIYMTYGGTNWGNLGYMGGDTSYDYGASITEGRQVWREKFSEQKLQASFFKVSPAYLTARPGNEGNGTYASTEDVGVTPLYGEQGTNFYVVRHADFTSSTTVDYTLQFPTSIGNITIPQLGGELSLIGRDSKVMVTDYDVGGTNLVYSTADILIWAKSTSEKTVLILYGTEGELHEFALPVTSGRPVNLGQDSSTKVEQRDTSWVVQWTVTQGQQIVRVRGAGLEIRLLWRNDAFNYWVLELPGPKPIGNFSAPSKSSVIVKGGYLLRTAAIDGSSLSLTADFNATTDVELVFEPTGNVDSITINGEALQTQHTKLGSLVGKVIYVPPTLELPDFTALTWHGIDSLPEVTLGARYNDSLWTVCNHTTTTNNQLNLSTPTSLYASDYGYHTGSLLYRGHFTSTGNETELFLNVSGGYASSHSVYLDSTFLGSWVGSPNNKTYAQTFTLPQNTTTTTTTSGAKHVITILIDHIGQDEEAPGTDAIKFPMGLLDYSLTGHPKADILWKLTGNLGGEAYIDKARGPRNEGALFAERQGYHLPAPPVSDTSLGWTVSSPVTDGLDGPGVKFYSTRFELHVPDGYDVPLSLVFANNTGEVAAYRVQLFVNGYQYGKFIPYLGPQFEFPVPEGILNYDGTNYVGLTLWALGVKGARLGGLSLEARMPVMSAIKRPALVPQPGWELRTGAY</sequence>
<dbReference type="PRINTS" id="PR00742">
    <property type="entry name" value="GLHYDRLASE35"/>
</dbReference>
<dbReference type="SUPFAM" id="SSF51445">
    <property type="entry name" value="(Trans)glycosidases"/>
    <property type="match status" value="2"/>
</dbReference>
<keyword evidence="6" id="KW-0325">Glycoprotein</keyword>
<name>A0A423WYI7_9PEZI</name>
<dbReference type="STRING" id="1230097.A0A423WYI7"/>
<dbReference type="SUPFAM" id="SSF51011">
    <property type="entry name" value="Glycosyl hydrolase domain"/>
    <property type="match status" value="2"/>
</dbReference>
<evidence type="ECO:0000256" key="1">
    <source>
        <dbReference type="ARBA" id="ARBA00001412"/>
    </source>
</evidence>
<evidence type="ECO:0000313" key="12">
    <source>
        <dbReference type="EMBL" id="ROW08579.1"/>
    </source>
</evidence>
<keyword evidence="4 10" id="KW-0732">Signal</keyword>
<evidence type="ECO:0000256" key="6">
    <source>
        <dbReference type="ARBA" id="ARBA00023180"/>
    </source>
</evidence>
<organism evidence="12 13">
    <name type="scientific">Cytospora leucostoma</name>
    <dbReference type="NCBI Taxonomy" id="1230097"/>
    <lineage>
        <taxon>Eukaryota</taxon>
        <taxon>Fungi</taxon>
        <taxon>Dikarya</taxon>
        <taxon>Ascomycota</taxon>
        <taxon>Pezizomycotina</taxon>
        <taxon>Sordariomycetes</taxon>
        <taxon>Sordariomycetidae</taxon>
        <taxon>Diaporthales</taxon>
        <taxon>Cytosporaceae</taxon>
        <taxon>Cytospora</taxon>
    </lineage>
</organism>
<dbReference type="Pfam" id="PF01301">
    <property type="entry name" value="Glyco_hydro_35"/>
    <property type="match status" value="2"/>
</dbReference>
<keyword evidence="5 8" id="KW-0378">Hydrolase</keyword>
<dbReference type="InterPro" id="IPR025300">
    <property type="entry name" value="BetaGal_jelly_roll_dom"/>
</dbReference>
<evidence type="ECO:0000256" key="4">
    <source>
        <dbReference type="ARBA" id="ARBA00022729"/>
    </source>
</evidence>
<dbReference type="FunFam" id="2.102.20.10:FF:000001">
    <property type="entry name" value="Beta-galactosidase A"/>
    <property type="match status" value="2"/>
</dbReference>
<dbReference type="InterPro" id="IPR008979">
    <property type="entry name" value="Galactose-bd-like_sf"/>
</dbReference>
<dbReference type="SMART" id="SM01029">
    <property type="entry name" value="BetaGal_dom2"/>
    <property type="match status" value="2"/>
</dbReference>
<dbReference type="InterPro" id="IPR025972">
    <property type="entry name" value="BetaGal_dom3"/>
</dbReference>
<comment type="similarity">
    <text evidence="2 9">Belongs to the glycosyl hydrolase 35 family.</text>
</comment>
<dbReference type="EC" id="3.2.1.23" evidence="3 8"/>
<dbReference type="Pfam" id="PF13364">
    <property type="entry name" value="BetaGal_ABD2"/>
    <property type="match status" value="4"/>
</dbReference>
<dbReference type="PANTHER" id="PTHR23421">
    <property type="entry name" value="BETA-GALACTOSIDASE RELATED"/>
    <property type="match status" value="1"/>
</dbReference>
<feature type="domain" description="Beta-galactosidase" evidence="11">
    <location>
        <begin position="393"/>
        <end position="571"/>
    </location>
</feature>
<evidence type="ECO:0000256" key="5">
    <source>
        <dbReference type="ARBA" id="ARBA00022801"/>
    </source>
</evidence>
<dbReference type="EMBL" id="LKEB01000034">
    <property type="protein sequence ID" value="ROW08579.1"/>
    <property type="molecule type" value="Genomic_DNA"/>
</dbReference>
<evidence type="ECO:0000313" key="13">
    <source>
        <dbReference type="Proteomes" id="UP000285146"/>
    </source>
</evidence>
<comment type="caution">
    <text evidence="12">The sequence shown here is derived from an EMBL/GenBank/DDBJ whole genome shotgun (WGS) entry which is preliminary data.</text>
</comment>
<dbReference type="InterPro" id="IPR036833">
    <property type="entry name" value="BetaGal_dom3_sf"/>
</dbReference>
<dbReference type="Pfam" id="PF10435">
    <property type="entry name" value="BetaGal_dom2"/>
    <property type="match status" value="2"/>
</dbReference>
<dbReference type="InterPro" id="IPR001944">
    <property type="entry name" value="Glycoside_Hdrlase_35"/>
</dbReference>
<dbReference type="InterPro" id="IPR018954">
    <property type="entry name" value="Betagal_dom2"/>
</dbReference>
<dbReference type="InterPro" id="IPR037110">
    <property type="entry name" value="Betagal_dom2_sf"/>
</dbReference>
<keyword evidence="13" id="KW-1185">Reference proteome</keyword>
<dbReference type="InterPro" id="IPR017853">
    <property type="entry name" value="GH"/>
</dbReference>